<dbReference type="GO" id="GO:0005886">
    <property type="term" value="C:plasma membrane"/>
    <property type="evidence" value="ECO:0007669"/>
    <property type="project" value="UniProtKB-SubCell"/>
</dbReference>
<dbReference type="Gene3D" id="2.130.10.10">
    <property type="entry name" value="YVTN repeat-like/Quinoprotein amine dehydrogenase"/>
    <property type="match status" value="1"/>
</dbReference>
<dbReference type="InterPro" id="IPR035906">
    <property type="entry name" value="MetI-like_sf"/>
</dbReference>
<comment type="caution">
    <text evidence="7">The sequence shown here is derived from an EMBL/GenBank/DDBJ whole genome shotgun (WGS) entry which is preliminary data.</text>
</comment>
<reference evidence="7" key="1">
    <citation type="submission" date="2020-04" db="EMBL/GenBank/DDBJ databases">
        <authorList>
            <person name="Zhang T."/>
        </authorList>
    </citation>
    <scope>NUCLEOTIDE SEQUENCE</scope>
    <source>
        <strain evidence="7">HKST-UBA01</strain>
    </source>
</reference>
<keyword evidence="4 5" id="KW-0472">Membrane</keyword>
<feature type="transmembrane region" description="Helical" evidence="5">
    <location>
        <begin position="581"/>
        <end position="600"/>
    </location>
</feature>
<organism evidence="7 8">
    <name type="scientific">Eiseniibacteriota bacterium</name>
    <dbReference type="NCBI Taxonomy" id="2212470"/>
    <lineage>
        <taxon>Bacteria</taxon>
        <taxon>Candidatus Eiseniibacteriota</taxon>
    </lineage>
</organism>
<sequence length="731" mass="79288">MNRYRRRNWTDRTARSTITGGGLIIIASILAMLVFLVSQCVPLWSSPRIHAEESFAVPGAPSTPPSMMVAGANDFREVIFAVDAAGHARAWSSEGPVLAETDLLQNERITCARPLQLDAERWVIATDSLHVYPLVFSDGQYFEEGVRKYRPEFSLGPALSWQGQPAQLIAGSQEGDDLRVALASRDNHLLVLSRHEKKSLLGGSTVQDSETTIDVPDASRVTALELDGAGKHLYAGTAEGSLLEWSLGEGDPRLVGSHQALTAAVSHLGRLLGGSSIVVGGADGSVQVWFRARVEEDQQRLVQAHSFARMDAPVVGSAASSRNRLFLTYAADGQARLNFATTAQTRKRFAFANGAAPQLAIFAPRADGLVSVNPNGTIQSWSLHDPHPEASVRALFAPVHYEGFPDATYAYQSTGATDETEPKISLVPLIFGSLKGTLYAMLFSTPIAVFAALYTSVFMNRRLRAVVKPVMELMATIPSVVLGLLAGLWLAPRLQQTMPIALFSFIFLAGTVLLVGGTRRFLPNRAKQILRPGTEVIYLIPVLLVALVIVLSANGMVDGLFPGGFFEWIYRHFDIRYDQRNAVVVGIAMGLAVIPIIFSVSEDALSSVPRHLTAGSLALGATPWQTAWRVVLPAASPGIFSALMIGFGRAVGETMIMLMATGNTPIMDWSLFNGFRTLSANIATEIPEAPQGATLYRVLFLSALLLFAFTLLINTTAEIVRSRLRQRYSRF</sequence>
<dbReference type="InterPro" id="IPR015943">
    <property type="entry name" value="WD40/YVTN_repeat-like_dom_sf"/>
</dbReference>
<evidence type="ECO:0000313" key="8">
    <source>
        <dbReference type="Proteomes" id="UP000697710"/>
    </source>
</evidence>
<evidence type="ECO:0000256" key="5">
    <source>
        <dbReference type="RuleBase" id="RU363032"/>
    </source>
</evidence>
<accession>A0A956RP75</accession>
<dbReference type="Pfam" id="PF00528">
    <property type="entry name" value="BPD_transp_1"/>
    <property type="match status" value="1"/>
</dbReference>
<gene>
    <name evidence="7" type="ORF">KC729_05740</name>
</gene>
<feature type="transmembrane region" description="Helical" evidence="5">
    <location>
        <begin position="536"/>
        <end position="561"/>
    </location>
</feature>
<dbReference type="PANTHER" id="PTHR42727">
    <property type="entry name" value="PHOSPHATE TRANSPORT SYSTEM PERMEASE PROTEIN"/>
    <property type="match status" value="1"/>
</dbReference>
<dbReference type="SUPFAM" id="SSF161098">
    <property type="entry name" value="MetI-like"/>
    <property type="match status" value="2"/>
</dbReference>
<evidence type="ECO:0000313" key="7">
    <source>
        <dbReference type="EMBL" id="MCA9727167.1"/>
    </source>
</evidence>
<dbReference type="Proteomes" id="UP000697710">
    <property type="component" value="Unassembled WGS sequence"/>
</dbReference>
<dbReference type="InterPro" id="IPR000515">
    <property type="entry name" value="MetI-like"/>
</dbReference>
<feature type="transmembrane region" description="Helical" evidence="5">
    <location>
        <begin position="470"/>
        <end position="491"/>
    </location>
</feature>
<dbReference type="SUPFAM" id="SSF50978">
    <property type="entry name" value="WD40 repeat-like"/>
    <property type="match status" value="1"/>
</dbReference>
<name>A0A956RP75_UNCEI</name>
<comment type="subcellular location">
    <subcellularLocation>
        <location evidence="5">Cell membrane</location>
        <topology evidence="5">Multi-pass membrane protein</topology>
    </subcellularLocation>
    <subcellularLocation>
        <location evidence="1">Membrane</location>
        <topology evidence="1">Multi-pass membrane protein</topology>
    </subcellularLocation>
</comment>
<proteinExistence type="inferred from homology"/>
<protein>
    <submittedName>
        <fullName evidence="7">ABC transporter permease subunit</fullName>
    </submittedName>
</protein>
<dbReference type="AlphaFoldDB" id="A0A956RP75"/>
<feature type="transmembrane region" description="Helical" evidence="5">
    <location>
        <begin position="497"/>
        <end position="515"/>
    </location>
</feature>
<dbReference type="CDD" id="cd06261">
    <property type="entry name" value="TM_PBP2"/>
    <property type="match status" value="1"/>
</dbReference>
<evidence type="ECO:0000259" key="6">
    <source>
        <dbReference type="PROSITE" id="PS50928"/>
    </source>
</evidence>
<keyword evidence="2 5" id="KW-0812">Transmembrane</keyword>
<evidence type="ECO:0000256" key="1">
    <source>
        <dbReference type="ARBA" id="ARBA00004141"/>
    </source>
</evidence>
<reference evidence="7" key="2">
    <citation type="journal article" date="2021" name="Microbiome">
        <title>Successional dynamics and alternative stable states in a saline activated sludge microbial community over 9 years.</title>
        <authorList>
            <person name="Wang Y."/>
            <person name="Ye J."/>
            <person name="Ju F."/>
            <person name="Liu L."/>
            <person name="Boyd J.A."/>
            <person name="Deng Y."/>
            <person name="Parks D.H."/>
            <person name="Jiang X."/>
            <person name="Yin X."/>
            <person name="Woodcroft B.J."/>
            <person name="Tyson G.W."/>
            <person name="Hugenholtz P."/>
            <person name="Polz M.F."/>
            <person name="Zhang T."/>
        </authorList>
    </citation>
    <scope>NUCLEOTIDE SEQUENCE</scope>
    <source>
        <strain evidence="7">HKST-UBA01</strain>
    </source>
</reference>
<feature type="transmembrane region" description="Helical" evidence="5">
    <location>
        <begin position="698"/>
        <end position="720"/>
    </location>
</feature>
<evidence type="ECO:0000256" key="3">
    <source>
        <dbReference type="ARBA" id="ARBA00022989"/>
    </source>
</evidence>
<feature type="transmembrane region" description="Helical" evidence="5">
    <location>
        <begin position="639"/>
        <end position="660"/>
    </location>
</feature>
<dbReference type="PROSITE" id="PS50928">
    <property type="entry name" value="ABC_TM1"/>
    <property type="match status" value="1"/>
</dbReference>
<feature type="transmembrane region" description="Helical" evidence="5">
    <location>
        <begin position="438"/>
        <end position="458"/>
    </location>
</feature>
<evidence type="ECO:0000256" key="2">
    <source>
        <dbReference type="ARBA" id="ARBA00022692"/>
    </source>
</evidence>
<dbReference type="EMBL" id="JAGQHR010000119">
    <property type="protein sequence ID" value="MCA9727167.1"/>
    <property type="molecule type" value="Genomic_DNA"/>
</dbReference>
<feature type="transmembrane region" description="Helical" evidence="5">
    <location>
        <begin position="21"/>
        <end position="44"/>
    </location>
</feature>
<dbReference type="InterPro" id="IPR036322">
    <property type="entry name" value="WD40_repeat_dom_sf"/>
</dbReference>
<keyword evidence="5" id="KW-0813">Transport</keyword>
<dbReference type="GO" id="GO:0055085">
    <property type="term" value="P:transmembrane transport"/>
    <property type="evidence" value="ECO:0007669"/>
    <property type="project" value="InterPro"/>
</dbReference>
<feature type="domain" description="ABC transmembrane type-1" evidence="6">
    <location>
        <begin position="430"/>
        <end position="717"/>
    </location>
</feature>
<dbReference type="PANTHER" id="PTHR42727:SF1">
    <property type="entry name" value="PHOSPHATE TRANSPORT SYSTEM PERMEASE"/>
    <property type="match status" value="1"/>
</dbReference>
<keyword evidence="3 5" id="KW-1133">Transmembrane helix</keyword>
<dbReference type="Gene3D" id="1.10.3720.10">
    <property type="entry name" value="MetI-like"/>
    <property type="match status" value="1"/>
</dbReference>
<comment type="similarity">
    <text evidence="5">Belongs to the binding-protein-dependent transport system permease family.</text>
</comment>
<evidence type="ECO:0000256" key="4">
    <source>
        <dbReference type="ARBA" id="ARBA00023136"/>
    </source>
</evidence>